<feature type="transmembrane region" description="Helical" evidence="8">
    <location>
        <begin position="246"/>
        <end position="273"/>
    </location>
</feature>
<dbReference type="PANTHER" id="PTHR30472:SF24">
    <property type="entry name" value="FERRIC ENTEROBACTIN TRANSPORT SYSTEM PERMEASE PROTEIN FEPG"/>
    <property type="match status" value="1"/>
</dbReference>
<reference evidence="9 10" key="1">
    <citation type="submission" date="2016-02" db="EMBL/GenBank/DDBJ databases">
        <title>Corynebacterium glutamicum N24 whole genome sequencing project.</title>
        <authorList>
            <person name="Matsutani M."/>
            <person name="Nangtapong N."/>
            <person name="Yakushi T."/>
            <person name="Matsushita K."/>
        </authorList>
    </citation>
    <scope>NUCLEOTIDE SEQUENCE [LARGE SCALE GENOMIC DNA]</scope>
    <source>
        <strain evidence="9 10">N24</strain>
    </source>
</reference>
<dbReference type="SUPFAM" id="SSF81345">
    <property type="entry name" value="ABC transporter involved in vitamin B12 uptake, BtuC"/>
    <property type="match status" value="1"/>
</dbReference>
<name>A0A169RLM9_9CORY</name>
<dbReference type="InterPro" id="IPR037294">
    <property type="entry name" value="ABC_BtuC-like"/>
</dbReference>
<sequence>MKNHTIRFSQFSVSFRPRTVIVALMGFCVVVILIHFSLSAGSITALKAWSAAVGIGDPSDIRSVQSRRLPRVLTAVGVGAALGLSGAVFQSVSRNALGSPDIIGFTTGAATAAAINIIFFGGGVVFTGVAAIIGGLVTALFVYVMARHNSSTGGMRLVLVGIGTGAFLGAVRDFLMVRADITDATTVQLWSAGSLSGRGWNHALLVLGSCAVVIPLLSIIARRLRLMEMGDEAAGALGIAVEKTRLIAILLAVLLVGIATAAAGPIAFIALAAPQIAKALAREDGVLVAASISIGAALLVVADYLAQHVDIGLRTPVGLVTSLLGGVYLMWLLSRKEA</sequence>
<accession>A0A169RLM9</accession>
<feature type="transmembrane region" description="Helical" evidence="8">
    <location>
        <begin position="69"/>
        <end position="89"/>
    </location>
</feature>
<dbReference type="PANTHER" id="PTHR30472">
    <property type="entry name" value="FERRIC ENTEROBACTIN TRANSPORT SYSTEM PERMEASE PROTEIN"/>
    <property type="match status" value="1"/>
</dbReference>
<dbReference type="Pfam" id="PF01032">
    <property type="entry name" value="FecCD"/>
    <property type="match status" value="1"/>
</dbReference>
<dbReference type="EMBL" id="AP017369">
    <property type="protein sequence ID" value="BAU94292.1"/>
    <property type="molecule type" value="Genomic_DNA"/>
</dbReference>
<dbReference type="CDD" id="cd06550">
    <property type="entry name" value="TM_ABC_iron-siderophores_like"/>
    <property type="match status" value="1"/>
</dbReference>
<evidence type="ECO:0000256" key="6">
    <source>
        <dbReference type="ARBA" id="ARBA00022989"/>
    </source>
</evidence>
<gene>
    <name evidence="9" type="ORF">N24_0030</name>
</gene>
<dbReference type="KEGG" id="csur:N24_0030"/>
<evidence type="ECO:0000256" key="3">
    <source>
        <dbReference type="ARBA" id="ARBA00022448"/>
    </source>
</evidence>
<evidence type="ECO:0000256" key="2">
    <source>
        <dbReference type="ARBA" id="ARBA00007935"/>
    </source>
</evidence>
<feature type="transmembrane region" description="Helical" evidence="8">
    <location>
        <begin position="157"/>
        <end position="179"/>
    </location>
</feature>
<evidence type="ECO:0000256" key="4">
    <source>
        <dbReference type="ARBA" id="ARBA00022475"/>
    </source>
</evidence>
<evidence type="ECO:0000256" key="1">
    <source>
        <dbReference type="ARBA" id="ARBA00004651"/>
    </source>
</evidence>
<dbReference type="GO" id="GO:0005886">
    <property type="term" value="C:plasma membrane"/>
    <property type="evidence" value="ECO:0007669"/>
    <property type="project" value="UniProtKB-SubCell"/>
</dbReference>
<evidence type="ECO:0000256" key="8">
    <source>
        <dbReference type="SAM" id="Phobius"/>
    </source>
</evidence>
<dbReference type="GO" id="GO:0022857">
    <property type="term" value="F:transmembrane transporter activity"/>
    <property type="evidence" value="ECO:0007669"/>
    <property type="project" value="InterPro"/>
</dbReference>
<feature type="transmembrane region" description="Helical" evidence="8">
    <location>
        <begin position="317"/>
        <end position="334"/>
    </location>
</feature>
<proteinExistence type="inferred from homology"/>
<protein>
    <submittedName>
        <fullName evidence="9">ABC transporter permease</fullName>
    </submittedName>
</protein>
<evidence type="ECO:0000256" key="5">
    <source>
        <dbReference type="ARBA" id="ARBA00022692"/>
    </source>
</evidence>
<keyword evidence="5 8" id="KW-0812">Transmembrane</keyword>
<comment type="subcellular location">
    <subcellularLocation>
        <location evidence="1">Cell membrane</location>
        <topology evidence="1">Multi-pass membrane protein</topology>
    </subcellularLocation>
</comment>
<feature type="transmembrane region" description="Helical" evidence="8">
    <location>
        <begin position="21"/>
        <end position="49"/>
    </location>
</feature>
<feature type="transmembrane region" description="Helical" evidence="8">
    <location>
        <begin position="101"/>
        <end position="119"/>
    </location>
</feature>
<keyword evidence="3" id="KW-0813">Transport</keyword>
<evidence type="ECO:0000256" key="7">
    <source>
        <dbReference type="ARBA" id="ARBA00023136"/>
    </source>
</evidence>
<evidence type="ECO:0000313" key="9">
    <source>
        <dbReference type="EMBL" id="BAU94292.1"/>
    </source>
</evidence>
<evidence type="ECO:0000313" key="10">
    <source>
        <dbReference type="Proteomes" id="UP000218244"/>
    </source>
</evidence>
<feature type="transmembrane region" description="Helical" evidence="8">
    <location>
        <begin position="285"/>
        <end position="305"/>
    </location>
</feature>
<keyword evidence="6 8" id="KW-1133">Transmembrane helix</keyword>
<dbReference type="RefSeq" id="WP_231910764.1">
    <property type="nucleotide sequence ID" value="NZ_AP017369.1"/>
</dbReference>
<dbReference type="AlphaFoldDB" id="A0A169RLM9"/>
<comment type="similarity">
    <text evidence="2">Belongs to the binding-protein-dependent transport system permease family. FecCD subfamily.</text>
</comment>
<dbReference type="Proteomes" id="UP000218244">
    <property type="component" value="Chromosome"/>
</dbReference>
<keyword evidence="4" id="KW-1003">Cell membrane</keyword>
<keyword evidence="10" id="KW-1185">Reference proteome</keyword>
<dbReference type="Gene3D" id="1.10.3470.10">
    <property type="entry name" value="ABC transporter involved in vitamin B12 uptake, BtuC"/>
    <property type="match status" value="1"/>
</dbReference>
<keyword evidence="7 8" id="KW-0472">Membrane</keyword>
<feature type="transmembrane region" description="Helical" evidence="8">
    <location>
        <begin position="199"/>
        <end position="220"/>
    </location>
</feature>
<dbReference type="InterPro" id="IPR000522">
    <property type="entry name" value="ABC_transptr_permease_BtuC"/>
</dbReference>
<feature type="transmembrane region" description="Helical" evidence="8">
    <location>
        <begin position="125"/>
        <end position="145"/>
    </location>
</feature>
<dbReference type="GO" id="GO:0033214">
    <property type="term" value="P:siderophore-iron import into cell"/>
    <property type="evidence" value="ECO:0007669"/>
    <property type="project" value="TreeGrafter"/>
</dbReference>
<organism evidence="9 10">
    <name type="scientific">Corynebacterium suranareeae</name>
    <dbReference type="NCBI Taxonomy" id="2506452"/>
    <lineage>
        <taxon>Bacteria</taxon>
        <taxon>Bacillati</taxon>
        <taxon>Actinomycetota</taxon>
        <taxon>Actinomycetes</taxon>
        <taxon>Mycobacteriales</taxon>
        <taxon>Corynebacteriaceae</taxon>
        <taxon>Corynebacterium</taxon>
    </lineage>
</organism>